<dbReference type="PROSITE" id="PS51330">
    <property type="entry name" value="DHFR_2"/>
    <property type="match status" value="1"/>
</dbReference>
<dbReference type="PIRSF" id="PIRSF000194">
    <property type="entry name" value="DHFR"/>
    <property type="match status" value="1"/>
</dbReference>
<dbReference type="EC" id="1.5.1.3" evidence="3 8"/>
<accession>A0A9D1M8H3</accession>
<dbReference type="EMBL" id="DVNA01000150">
    <property type="protein sequence ID" value="HIU55488.1"/>
    <property type="molecule type" value="Genomic_DNA"/>
</dbReference>
<dbReference type="Gene3D" id="3.40.430.10">
    <property type="entry name" value="Dihydrofolate Reductase, subunit A"/>
    <property type="match status" value="1"/>
</dbReference>
<protein>
    <recommendedName>
        <fullName evidence="3 8">Dihydrofolate reductase</fullName>
        <ecNumber evidence="3 8">1.5.1.3</ecNumber>
    </recommendedName>
</protein>
<evidence type="ECO:0000256" key="2">
    <source>
        <dbReference type="ARBA" id="ARBA00009539"/>
    </source>
</evidence>
<comment type="similarity">
    <text evidence="2 8">Belongs to the dihydrofolate reductase family.</text>
</comment>
<dbReference type="PRINTS" id="PR00070">
    <property type="entry name" value="DHFR"/>
</dbReference>
<evidence type="ECO:0000256" key="7">
    <source>
        <dbReference type="ARBA" id="ARBA00025067"/>
    </source>
</evidence>
<evidence type="ECO:0000256" key="5">
    <source>
        <dbReference type="ARBA" id="ARBA00022857"/>
    </source>
</evidence>
<evidence type="ECO:0000256" key="3">
    <source>
        <dbReference type="ARBA" id="ARBA00012856"/>
    </source>
</evidence>
<evidence type="ECO:0000256" key="6">
    <source>
        <dbReference type="ARBA" id="ARBA00023002"/>
    </source>
</evidence>
<dbReference type="AlphaFoldDB" id="A0A9D1M8H3"/>
<keyword evidence="6 8" id="KW-0560">Oxidoreductase</keyword>
<dbReference type="GO" id="GO:0005829">
    <property type="term" value="C:cytosol"/>
    <property type="evidence" value="ECO:0007669"/>
    <property type="project" value="TreeGrafter"/>
</dbReference>
<dbReference type="SUPFAM" id="SSF53597">
    <property type="entry name" value="Dihydrofolate reductase-like"/>
    <property type="match status" value="1"/>
</dbReference>
<name>A0A9D1M8H3_9BACT</name>
<dbReference type="GO" id="GO:0006730">
    <property type="term" value="P:one-carbon metabolic process"/>
    <property type="evidence" value="ECO:0007669"/>
    <property type="project" value="UniProtKB-KW"/>
</dbReference>
<dbReference type="GO" id="GO:0004146">
    <property type="term" value="F:dihydrofolate reductase activity"/>
    <property type="evidence" value="ECO:0007669"/>
    <property type="project" value="UniProtKB-EC"/>
</dbReference>
<dbReference type="PANTHER" id="PTHR48069:SF3">
    <property type="entry name" value="DIHYDROFOLATE REDUCTASE"/>
    <property type="match status" value="1"/>
</dbReference>
<dbReference type="GO" id="GO:0046654">
    <property type="term" value="P:tetrahydrofolate biosynthetic process"/>
    <property type="evidence" value="ECO:0007669"/>
    <property type="project" value="InterPro"/>
</dbReference>
<dbReference type="FunFam" id="3.40.430.10:FF:000001">
    <property type="entry name" value="Dihydrofolate reductase"/>
    <property type="match status" value="1"/>
</dbReference>
<gene>
    <name evidence="10" type="ORF">IAB03_06775</name>
</gene>
<comment type="pathway">
    <text evidence="1 8">Cofactor biosynthesis; tetrahydrofolate biosynthesis; 5,6,7,8-tetrahydrofolate from 7,8-dihydrofolate: step 1/1.</text>
</comment>
<dbReference type="Proteomes" id="UP000824112">
    <property type="component" value="Unassembled WGS sequence"/>
</dbReference>
<dbReference type="InterPro" id="IPR024072">
    <property type="entry name" value="DHFR-like_dom_sf"/>
</dbReference>
<feature type="domain" description="DHFR" evidence="9">
    <location>
        <begin position="3"/>
        <end position="163"/>
    </location>
</feature>
<reference evidence="10" key="2">
    <citation type="journal article" date="2021" name="PeerJ">
        <title>Extensive microbial diversity within the chicken gut microbiome revealed by metagenomics and culture.</title>
        <authorList>
            <person name="Gilroy R."/>
            <person name="Ravi A."/>
            <person name="Getino M."/>
            <person name="Pursley I."/>
            <person name="Horton D.L."/>
            <person name="Alikhan N.F."/>
            <person name="Baker D."/>
            <person name="Gharbi K."/>
            <person name="Hall N."/>
            <person name="Watson M."/>
            <person name="Adriaenssens E.M."/>
            <person name="Foster-Nyarko E."/>
            <person name="Jarju S."/>
            <person name="Secka A."/>
            <person name="Antonio M."/>
            <person name="Oren A."/>
            <person name="Chaudhuri R.R."/>
            <person name="La Ragione R."/>
            <person name="Hildebrand F."/>
            <person name="Pallen M.J."/>
        </authorList>
    </citation>
    <scope>NUCLEOTIDE SEQUENCE</scope>
    <source>
        <strain evidence="10">CHK158-818</strain>
    </source>
</reference>
<evidence type="ECO:0000256" key="8">
    <source>
        <dbReference type="PIRNR" id="PIRNR000194"/>
    </source>
</evidence>
<proteinExistence type="inferred from homology"/>
<sequence>MPTISIIAAVAENRAIGKENNLLCHLPADLKRFKNLTTGHTVIMGRRTFESLPNGALPNRDNIVITTTGKEQAGIQICRSIPEALACIKEEESEIFIIGGASVYQAFLPLADKLYLTHIHHTFPEADTFFPEILSEEWKIAQTEEHLPDERHPYAYVFTDYIRKQNKHLHI</sequence>
<dbReference type="GO" id="GO:0070401">
    <property type="term" value="F:NADP+ binding"/>
    <property type="evidence" value="ECO:0007669"/>
    <property type="project" value="UniProtKB-ARBA"/>
</dbReference>
<evidence type="ECO:0000256" key="4">
    <source>
        <dbReference type="ARBA" id="ARBA00022563"/>
    </source>
</evidence>
<dbReference type="PANTHER" id="PTHR48069">
    <property type="entry name" value="DIHYDROFOLATE REDUCTASE"/>
    <property type="match status" value="1"/>
</dbReference>
<evidence type="ECO:0000313" key="10">
    <source>
        <dbReference type="EMBL" id="HIU55488.1"/>
    </source>
</evidence>
<evidence type="ECO:0000313" key="11">
    <source>
        <dbReference type="Proteomes" id="UP000824112"/>
    </source>
</evidence>
<dbReference type="CDD" id="cd00209">
    <property type="entry name" value="DHFR"/>
    <property type="match status" value="1"/>
</dbReference>
<reference evidence="10" key="1">
    <citation type="submission" date="2020-10" db="EMBL/GenBank/DDBJ databases">
        <authorList>
            <person name="Gilroy R."/>
        </authorList>
    </citation>
    <scope>NUCLEOTIDE SEQUENCE</scope>
    <source>
        <strain evidence="10">CHK158-818</strain>
    </source>
</reference>
<dbReference type="GO" id="GO:0046655">
    <property type="term" value="P:folic acid metabolic process"/>
    <property type="evidence" value="ECO:0007669"/>
    <property type="project" value="TreeGrafter"/>
</dbReference>
<dbReference type="GO" id="GO:0046452">
    <property type="term" value="P:dihydrofolate metabolic process"/>
    <property type="evidence" value="ECO:0007669"/>
    <property type="project" value="TreeGrafter"/>
</dbReference>
<evidence type="ECO:0000259" key="9">
    <source>
        <dbReference type="PROSITE" id="PS51330"/>
    </source>
</evidence>
<dbReference type="Pfam" id="PF00186">
    <property type="entry name" value="DHFR_1"/>
    <property type="match status" value="1"/>
</dbReference>
<organism evidence="10 11">
    <name type="scientific">Candidatus Gallibacteroides avistercoris</name>
    <dbReference type="NCBI Taxonomy" id="2840833"/>
    <lineage>
        <taxon>Bacteria</taxon>
        <taxon>Pseudomonadati</taxon>
        <taxon>Bacteroidota</taxon>
        <taxon>Bacteroidia</taxon>
        <taxon>Bacteroidales</taxon>
        <taxon>Bacteroidaceae</taxon>
        <taxon>Bacteroidaceae incertae sedis</taxon>
        <taxon>Candidatus Gallibacteroides</taxon>
    </lineage>
</organism>
<dbReference type="InterPro" id="IPR001796">
    <property type="entry name" value="DHFR_dom"/>
</dbReference>
<comment type="function">
    <text evidence="7 8">Key enzyme in folate metabolism. Catalyzes an essential reaction for de novo glycine and purine synthesis, and for DNA precursor synthesis.</text>
</comment>
<dbReference type="InterPro" id="IPR012259">
    <property type="entry name" value="DHFR"/>
</dbReference>
<evidence type="ECO:0000256" key="1">
    <source>
        <dbReference type="ARBA" id="ARBA00004903"/>
    </source>
</evidence>
<keyword evidence="5 8" id="KW-0521">NADP</keyword>
<comment type="caution">
    <text evidence="10">The sequence shown here is derived from an EMBL/GenBank/DDBJ whole genome shotgun (WGS) entry which is preliminary data.</text>
</comment>
<keyword evidence="4 8" id="KW-0554">One-carbon metabolism</keyword>
<comment type="catalytic activity">
    <reaction evidence="8">
        <text>(6S)-5,6,7,8-tetrahydrofolate + NADP(+) = 7,8-dihydrofolate + NADPH + H(+)</text>
        <dbReference type="Rhea" id="RHEA:15009"/>
        <dbReference type="ChEBI" id="CHEBI:15378"/>
        <dbReference type="ChEBI" id="CHEBI:57451"/>
        <dbReference type="ChEBI" id="CHEBI:57453"/>
        <dbReference type="ChEBI" id="CHEBI:57783"/>
        <dbReference type="ChEBI" id="CHEBI:58349"/>
        <dbReference type="EC" id="1.5.1.3"/>
    </reaction>
</comment>